<keyword evidence="2" id="KW-1185">Reference proteome</keyword>
<dbReference type="Proteomes" id="UP001139516">
    <property type="component" value="Unassembled WGS sequence"/>
</dbReference>
<name>A0A9X1Y521_9PROT</name>
<dbReference type="RefSeq" id="WP_248666493.1">
    <property type="nucleotide sequence ID" value="NZ_JALPRX010000029.1"/>
</dbReference>
<gene>
    <name evidence="1" type="primary">tssB</name>
    <name evidence="1" type="ORF">M0638_08260</name>
</gene>
<proteinExistence type="predicted"/>
<sequence length="170" mass="18762">MASEASVAPKERVNIRYKPATGDAREDVELPHKLLMLADFTGRADDTPLAERRRIDVNKDNFSDVLRNQNLALDLKVKDRLSDEPDAGEMAVSLRITSLKDFEPEQVARQVPAMQQLLELRQALMALKGPVGNMPAFRKAIERILADEALRQKVTAEISAAGEAAKGETA</sequence>
<dbReference type="InterPro" id="IPR008312">
    <property type="entry name" value="T6SS_TssB1"/>
</dbReference>
<accession>A0A9X1Y521</accession>
<evidence type="ECO:0000313" key="2">
    <source>
        <dbReference type="Proteomes" id="UP001139516"/>
    </source>
</evidence>
<evidence type="ECO:0000313" key="1">
    <source>
        <dbReference type="EMBL" id="MCK8784369.1"/>
    </source>
</evidence>
<dbReference type="Pfam" id="PF05591">
    <property type="entry name" value="T6SS_VipA"/>
    <property type="match status" value="1"/>
</dbReference>
<organism evidence="1 2">
    <name type="scientific">Roseomonas acroporae</name>
    <dbReference type="NCBI Taxonomy" id="2937791"/>
    <lineage>
        <taxon>Bacteria</taxon>
        <taxon>Pseudomonadati</taxon>
        <taxon>Pseudomonadota</taxon>
        <taxon>Alphaproteobacteria</taxon>
        <taxon>Acetobacterales</taxon>
        <taxon>Roseomonadaceae</taxon>
        <taxon>Roseomonas</taxon>
    </lineage>
</organism>
<dbReference type="PANTHER" id="PTHR35850">
    <property type="entry name" value="CYTOPLASMIC PROTEIN-RELATED"/>
    <property type="match status" value="1"/>
</dbReference>
<protein>
    <submittedName>
        <fullName evidence="1">Type VI secretion system contractile sheath small subunit</fullName>
    </submittedName>
</protein>
<comment type="caution">
    <text evidence="1">The sequence shown here is derived from an EMBL/GenBank/DDBJ whole genome shotgun (WGS) entry which is preliminary data.</text>
</comment>
<reference evidence="1" key="1">
    <citation type="submission" date="2022-04" db="EMBL/GenBank/DDBJ databases">
        <title>Roseomonas acroporae sp. nov., isolated from coral Acropora digitifera.</title>
        <authorList>
            <person name="Sun H."/>
        </authorList>
    </citation>
    <scope>NUCLEOTIDE SEQUENCE</scope>
    <source>
        <strain evidence="1">NAR14</strain>
    </source>
</reference>
<dbReference type="NCBIfam" id="TIGR03358">
    <property type="entry name" value="VI_chp_5"/>
    <property type="match status" value="1"/>
</dbReference>
<dbReference type="PANTHER" id="PTHR35850:SF2">
    <property type="entry name" value="TYPE VI SECRETION SYSTEM CONTRACTILE SHEATH SMALL SUBUNIT"/>
    <property type="match status" value="1"/>
</dbReference>
<dbReference type="PIRSF" id="PIRSF028301">
    <property type="entry name" value="UCP028301"/>
    <property type="match status" value="1"/>
</dbReference>
<dbReference type="EMBL" id="JALPRX010000029">
    <property type="protein sequence ID" value="MCK8784369.1"/>
    <property type="molecule type" value="Genomic_DNA"/>
</dbReference>
<dbReference type="AlphaFoldDB" id="A0A9X1Y521"/>